<dbReference type="GeneID" id="26261743"/>
<dbReference type="InterPro" id="IPR021131">
    <property type="entry name" value="Ribosomal_uL15/eL18"/>
</dbReference>
<dbReference type="InParanoid" id="A0A0B2UK08"/>
<keyword evidence="6" id="KW-1185">Reference proteome</keyword>
<organism evidence="5 6">
    <name type="scientific">Ordospora colligata OC4</name>
    <dbReference type="NCBI Taxonomy" id="1354746"/>
    <lineage>
        <taxon>Eukaryota</taxon>
        <taxon>Fungi</taxon>
        <taxon>Fungi incertae sedis</taxon>
        <taxon>Microsporidia</taxon>
        <taxon>Ordosporidae</taxon>
        <taxon>Ordospora</taxon>
    </lineage>
</organism>
<dbReference type="Proteomes" id="UP000031056">
    <property type="component" value="Unassembled WGS sequence"/>
</dbReference>
<keyword evidence="2 5" id="KW-0689">Ribosomal protein</keyword>
<dbReference type="EMBL" id="JOKQ01000005">
    <property type="protein sequence ID" value="KHN69683.1"/>
    <property type="molecule type" value="Genomic_DNA"/>
</dbReference>
<reference evidence="5 6" key="1">
    <citation type="journal article" date="2014" name="MBio">
        <title>The Ordospora colligata genome; evolution of extreme reduction in microsporidia and host-to-parasite horizontal gene transfer.</title>
        <authorList>
            <person name="Pombert J.-F."/>
            <person name="Haag K.L."/>
            <person name="Beidas S."/>
            <person name="Ebert D."/>
            <person name="Keeling P.J."/>
        </authorList>
    </citation>
    <scope>NUCLEOTIDE SEQUENCE [LARGE SCALE GENOMIC DNA]</scope>
    <source>
        <strain evidence="5 6">OC4</strain>
    </source>
</reference>
<feature type="domain" description="Large ribosomal subunit protein uL15/eL18" evidence="4">
    <location>
        <begin position="75"/>
        <end position="144"/>
    </location>
</feature>
<dbReference type="OrthoDB" id="61900at2759"/>
<sequence>MVRENKIKRTRKLRGHVSHGYGRVGKHRKHSGGRGLAGGFSHMRTYFDRFHPDYHGKRGMRVYHRSKEHEYAKPISSARLWGLIPKDQRNEYLSNDRVPVIDVREFGYHVVTGGKLALERPVIVKARHFSEPAKEEITRTGGKWIITY</sequence>
<dbReference type="GO" id="GO:0022625">
    <property type="term" value="C:cytosolic large ribosomal subunit"/>
    <property type="evidence" value="ECO:0007669"/>
    <property type="project" value="EnsemblFungi"/>
</dbReference>
<evidence type="ECO:0000313" key="5">
    <source>
        <dbReference type="EMBL" id="KHN69683.1"/>
    </source>
</evidence>
<dbReference type="GO" id="GO:0005634">
    <property type="term" value="C:nucleus"/>
    <property type="evidence" value="ECO:0007669"/>
    <property type="project" value="EnsemblFungi"/>
</dbReference>
<evidence type="ECO:0000313" key="6">
    <source>
        <dbReference type="Proteomes" id="UP000031056"/>
    </source>
</evidence>
<dbReference type="STRING" id="1354746.A0A0B2UK08"/>
<dbReference type="Gene3D" id="3.100.10.10">
    <property type="match status" value="1"/>
</dbReference>
<evidence type="ECO:0000256" key="2">
    <source>
        <dbReference type="ARBA" id="ARBA00022980"/>
    </source>
</evidence>
<dbReference type="SUPFAM" id="SSF52080">
    <property type="entry name" value="Ribosomal proteins L15p and L18e"/>
    <property type="match status" value="1"/>
</dbReference>
<protein>
    <submittedName>
        <fullName evidence="5">Ribosomal protein L27</fullName>
    </submittedName>
</protein>
<dbReference type="GO" id="GO:0003735">
    <property type="term" value="F:structural constituent of ribosome"/>
    <property type="evidence" value="ECO:0007669"/>
    <property type="project" value="TreeGrafter"/>
</dbReference>
<accession>A0A0B2UK08</accession>
<dbReference type="GO" id="GO:0003723">
    <property type="term" value="F:RNA binding"/>
    <property type="evidence" value="ECO:0007669"/>
    <property type="project" value="EnsemblFungi"/>
</dbReference>
<dbReference type="Pfam" id="PF00828">
    <property type="entry name" value="Ribosomal_L27A"/>
    <property type="match status" value="1"/>
</dbReference>
<dbReference type="AlphaFoldDB" id="A0A0B2UK08"/>
<evidence type="ECO:0000256" key="3">
    <source>
        <dbReference type="ARBA" id="ARBA00023274"/>
    </source>
</evidence>
<keyword evidence="3" id="KW-0687">Ribonucleoprotein</keyword>
<dbReference type="PANTHER" id="PTHR11721:SF3">
    <property type="entry name" value="LARGE RIBOSOMAL SUBUNIT PROTEIN UL15"/>
    <property type="match status" value="1"/>
</dbReference>
<gene>
    <name evidence="5" type="ORF">M896_050900</name>
</gene>
<proteinExistence type="inferred from homology"/>
<comment type="caution">
    <text evidence="5">The sequence shown here is derived from an EMBL/GenBank/DDBJ whole genome shotgun (WGS) entry which is preliminary data.</text>
</comment>
<dbReference type="RefSeq" id="XP_014563725.1">
    <property type="nucleotide sequence ID" value="XM_014708239.1"/>
</dbReference>
<evidence type="ECO:0000256" key="1">
    <source>
        <dbReference type="ARBA" id="ARBA00007320"/>
    </source>
</evidence>
<comment type="similarity">
    <text evidence="1">Belongs to the universal ribosomal protein uL15 family.</text>
</comment>
<dbReference type="PANTHER" id="PTHR11721">
    <property type="entry name" value="60S RIBOSOMAL PROTEIN L27A"/>
    <property type="match status" value="1"/>
</dbReference>
<evidence type="ECO:0000259" key="4">
    <source>
        <dbReference type="Pfam" id="PF00828"/>
    </source>
</evidence>
<dbReference type="VEuPathDB" id="MicrosporidiaDB:M896_050900"/>
<dbReference type="InterPro" id="IPR036227">
    <property type="entry name" value="Ribosomal_uL15/eL18_sf"/>
</dbReference>
<dbReference type="FunCoup" id="A0A0B2UK08">
    <property type="interactions" value="183"/>
</dbReference>
<dbReference type="HOGENOM" id="CLU_109163_1_0_1"/>
<name>A0A0B2UK08_9MICR</name>